<name>A0AAV1AQN9_VICFA</name>
<keyword evidence="3" id="KW-0560">Oxidoreductase</keyword>
<feature type="domain" description="FAD-binding FR-type" evidence="4">
    <location>
        <begin position="89"/>
        <end position="217"/>
    </location>
</feature>
<dbReference type="InterPro" id="IPR017927">
    <property type="entry name" value="FAD-bd_FR_type"/>
</dbReference>
<dbReference type="PANTHER" id="PTHR11972">
    <property type="entry name" value="NADPH OXIDASE"/>
    <property type="match status" value="1"/>
</dbReference>
<dbReference type="GO" id="GO:0009231">
    <property type="term" value="P:riboflavin biosynthetic process"/>
    <property type="evidence" value="ECO:0007669"/>
    <property type="project" value="InterPro"/>
</dbReference>
<evidence type="ECO:0000313" key="6">
    <source>
        <dbReference type="Proteomes" id="UP001157006"/>
    </source>
</evidence>
<dbReference type="InterPro" id="IPR013121">
    <property type="entry name" value="Fe_red_NAD-bd_6"/>
</dbReference>
<dbReference type="InterPro" id="IPR000422">
    <property type="entry name" value="DHBP_synthase_RibB"/>
</dbReference>
<organism evidence="5 6">
    <name type="scientific">Vicia faba</name>
    <name type="common">Broad bean</name>
    <name type="synonym">Faba vulgaris</name>
    <dbReference type="NCBI Taxonomy" id="3906"/>
    <lineage>
        <taxon>Eukaryota</taxon>
        <taxon>Viridiplantae</taxon>
        <taxon>Streptophyta</taxon>
        <taxon>Embryophyta</taxon>
        <taxon>Tracheophyta</taxon>
        <taxon>Spermatophyta</taxon>
        <taxon>Magnoliopsida</taxon>
        <taxon>eudicotyledons</taxon>
        <taxon>Gunneridae</taxon>
        <taxon>Pentapetalae</taxon>
        <taxon>rosids</taxon>
        <taxon>fabids</taxon>
        <taxon>Fabales</taxon>
        <taxon>Fabaceae</taxon>
        <taxon>Papilionoideae</taxon>
        <taxon>50 kb inversion clade</taxon>
        <taxon>NPAAA clade</taxon>
        <taxon>Hologalegina</taxon>
        <taxon>IRL clade</taxon>
        <taxon>Fabeae</taxon>
        <taxon>Vicia</taxon>
    </lineage>
</organism>
<sequence length="311" mass="35147">MAVVVDDEDRENEGDLIMEAQLETPEVMAFIVKHGTEDEYQQSYAIFTGSDFGTFSMGAWSEDDEILGVVDDYDTLYFIKFNGEVVAEITKRNLKISSPIVGLFSNNNSYKHESYLFTVITSDGSLQQIGSVMYKTFLLFLKSGMYIFIQCPQISHFQWHPFFLTSGPQDEYPSVHIRTLGDWSYQIYALFQEAVLSGLQGGPKLYIDGPYGSASPNHVKYDILVLIGLGIRATPFISSLRDVTNDVQMSQSDHSGHRECNLTKGLPSKAYLYWVTREQNPFDLLSDVIKEIASSTKQHVRNLIFDVHHAS</sequence>
<dbReference type="InterPro" id="IPR017945">
    <property type="entry name" value="DHBP_synth_RibB-like_a/b_dom"/>
</dbReference>
<keyword evidence="1" id="KW-0285">Flavoprotein</keyword>
<dbReference type="InterPro" id="IPR039261">
    <property type="entry name" value="FNR_nucleotide-bd"/>
</dbReference>
<evidence type="ECO:0000256" key="1">
    <source>
        <dbReference type="ARBA" id="ARBA00022630"/>
    </source>
</evidence>
<dbReference type="PRINTS" id="PR00466">
    <property type="entry name" value="GP91PHOX"/>
</dbReference>
<dbReference type="GO" id="GO:0008686">
    <property type="term" value="F:3,4-dihydroxy-2-butanone-4-phosphate synthase activity"/>
    <property type="evidence" value="ECO:0007669"/>
    <property type="project" value="InterPro"/>
</dbReference>
<evidence type="ECO:0000256" key="3">
    <source>
        <dbReference type="ARBA" id="ARBA00023002"/>
    </source>
</evidence>
<proteinExistence type="predicted"/>
<dbReference type="Gene3D" id="3.40.50.80">
    <property type="entry name" value="Nucleotide-binding domain of ferredoxin-NADP reductase (FNR) module"/>
    <property type="match status" value="1"/>
</dbReference>
<dbReference type="InterPro" id="IPR017938">
    <property type="entry name" value="Riboflavin_synthase-like_b-brl"/>
</dbReference>
<dbReference type="AlphaFoldDB" id="A0AAV1AQN9"/>
<evidence type="ECO:0000313" key="5">
    <source>
        <dbReference type="EMBL" id="CAI8612764.1"/>
    </source>
</evidence>
<dbReference type="CDD" id="cd06186">
    <property type="entry name" value="NOX_Duox_like_FAD_NADP"/>
    <property type="match status" value="1"/>
</dbReference>
<dbReference type="PROSITE" id="PS51384">
    <property type="entry name" value="FAD_FR"/>
    <property type="match status" value="1"/>
</dbReference>
<dbReference type="GO" id="GO:0016174">
    <property type="term" value="F:NAD(P)H oxidase H2O2-forming activity"/>
    <property type="evidence" value="ECO:0007669"/>
    <property type="project" value="TreeGrafter"/>
</dbReference>
<dbReference type="InterPro" id="IPR050369">
    <property type="entry name" value="RBOH/FRE"/>
</dbReference>
<keyword evidence="6" id="KW-1185">Reference proteome</keyword>
<dbReference type="SUPFAM" id="SSF63380">
    <property type="entry name" value="Riboflavin synthase domain-like"/>
    <property type="match status" value="1"/>
</dbReference>
<dbReference type="Pfam" id="PF08022">
    <property type="entry name" value="FAD_binding_8"/>
    <property type="match status" value="1"/>
</dbReference>
<dbReference type="EMBL" id="OX451740">
    <property type="protein sequence ID" value="CAI8612764.1"/>
    <property type="molecule type" value="Genomic_DNA"/>
</dbReference>
<accession>A0AAV1AQN9</accession>
<keyword evidence="2" id="KW-0274">FAD</keyword>
<dbReference type="SUPFAM" id="SSF55821">
    <property type="entry name" value="YrdC/RibB"/>
    <property type="match status" value="1"/>
</dbReference>
<dbReference type="Pfam" id="PF08030">
    <property type="entry name" value="NAD_binding_6"/>
    <property type="match status" value="1"/>
</dbReference>
<dbReference type="Proteomes" id="UP001157006">
    <property type="component" value="Chromosome 5"/>
</dbReference>
<dbReference type="Pfam" id="PF00926">
    <property type="entry name" value="DHBP_synthase"/>
    <property type="match status" value="1"/>
</dbReference>
<dbReference type="InterPro" id="IPR013112">
    <property type="entry name" value="FAD-bd_8"/>
</dbReference>
<dbReference type="GO" id="GO:0005886">
    <property type="term" value="C:plasma membrane"/>
    <property type="evidence" value="ECO:0007669"/>
    <property type="project" value="TreeGrafter"/>
</dbReference>
<protein>
    <recommendedName>
        <fullName evidence="4">FAD-binding FR-type domain-containing protein</fullName>
    </recommendedName>
</protein>
<evidence type="ECO:0000259" key="4">
    <source>
        <dbReference type="PROSITE" id="PS51384"/>
    </source>
</evidence>
<dbReference type="InterPro" id="IPR000778">
    <property type="entry name" value="Cyt_b245_heavy_chain"/>
</dbReference>
<dbReference type="PANTHER" id="PTHR11972:SF127">
    <property type="entry name" value="RESPIRATORY BURST OXIDASE HOMOLOG PROTEIN A-LIKE"/>
    <property type="match status" value="1"/>
</dbReference>
<dbReference type="Gene3D" id="3.90.870.10">
    <property type="entry name" value="DHBP synthase"/>
    <property type="match status" value="1"/>
</dbReference>
<gene>
    <name evidence="5" type="ORF">VFH_V050040</name>
</gene>
<reference evidence="5 6" key="1">
    <citation type="submission" date="2023-01" db="EMBL/GenBank/DDBJ databases">
        <authorList>
            <person name="Kreplak J."/>
        </authorList>
    </citation>
    <scope>NUCLEOTIDE SEQUENCE [LARGE SCALE GENOMIC DNA]</scope>
</reference>
<evidence type="ECO:0000256" key="2">
    <source>
        <dbReference type="ARBA" id="ARBA00022827"/>
    </source>
</evidence>